<keyword evidence="4" id="KW-1185">Reference proteome</keyword>
<protein>
    <submittedName>
        <fullName evidence="2">Uncharacterized protein</fullName>
    </submittedName>
</protein>
<feature type="compositionally biased region" description="Basic residues" evidence="1">
    <location>
        <begin position="488"/>
        <end position="498"/>
    </location>
</feature>
<evidence type="ECO:0000313" key="3">
    <source>
        <dbReference type="EMBL" id="RQM17535.1"/>
    </source>
</evidence>
<feature type="compositionally biased region" description="Basic and acidic residues" evidence="1">
    <location>
        <begin position="950"/>
        <end position="964"/>
    </location>
</feature>
<evidence type="ECO:0000313" key="2">
    <source>
        <dbReference type="EMBL" id="RMX67472.1"/>
    </source>
</evidence>
<feature type="region of interest" description="Disordered" evidence="1">
    <location>
        <begin position="981"/>
        <end position="1000"/>
    </location>
</feature>
<dbReference type="AlphaFoldDB" id="A0A3M6VMC3"/>
<sequence length="1170" mass="130410">MVDKDQHARRLQLLSARKSALVSAGGVNARRLVLHRRVSKEKEKEKEEEEEIEPNNECGNLFCRQILVNRYAKFCEDKPICQRYRALKLQCLANAQAEEDEEDTWPLLLAIKRKNEKEEEEEEDKEEHKQKEKKKKKEKADGTFAIPRKEMSLNAVGKKKLNLTVSASVANKKRKCTLGSPGRVKMLTKKKKREMERKMYEEKKQRSKRMKKAQKEAAESKKTDICVLNNSSSVQGSSAVSSGKHGLHTKKQKTITLPLVRQSTEISNDAEIGSELYISRIKRRRVSVDNASARSAPSSPIGAVSVASAGITNWRIPREKPAQARTSAQAMRRKMSVDLVPLGVANRTSFAGGRYVQNGNRSAVQSLRPLDPRPRPPSKTKFPAPAVSAAPTSALVLNASSRPAQRTEQIALSHTQRPNPTLPPQDAMLAPSEPQQTARAFTPVAPPVKSPTIRYVPSPLTTSVVPDITRISTTDYLKCKRGDNGRHLPGRQTKHRPSRSSSIERSGSSSDDRASRVLPATAYPTSPPGCHRIDSAPLSSYTVSFSAVDPRRQHFEGEGRHQRSHLGLEENKMRYRERSEARGECEWSTSAMREAANFPPSRDHYPFRHQDLSETGFSSSDNNYAFDTNVDSASSLAEPSYWRGPTQEELPPPQRVPSTEQHVHNKRKNSTYDDLEKEVPTFSHKENFLPRLLSVFVKKLPQSLEAVFNVTKKPRKMNWYVTYVKRIEHICKAFDLHVKFDGLTAAVTVRGREWLTLQSTSTVSLHLNVIKSIRAEAVTWLRLSEEMESAFDYYKGVYGNQVNESISFLRAWNELKHKGNYISLPRETNYFCGARLHHWNFVVGKVEIGSGSHEEKREAFRLATVSALNFLLSIRRRERPPAEDVVEDALLSAKGHHRSSSRESSLGDRTRASSVTETENGSSFALPYAELPTSVEPLPRAEQSSSIVRPTEHRMVARNPEETKTPSPVKQSITNRLQLPADAPLTGEPHFGRSTSSMNVERTEKATELSSPVIISNSSHKVAEAAERSDTCDELTITDASNMSALTTARSPLRSKIIPLNAPTSSPGPAAKLAASTTPPLSTPAEEISTPLTTEAERKAPVAMLATTVATFGVSAAKATSAMQTNAILPSRRCMMCEMIRMRKPDSERCLRCQQNDAPANRVLRTLCGP</sequence>
<feature type="compositionally biased region" description="Basic and acidic residues" evidence="1">
    <location>
        <begin position="193"/>
        <end position="204"/>
    </location>
</feature>
<feature type="region of interest" description="Disordered" evidence="1">
    <location>
        <begin position="189"/>
        <end position="221"/>
    </location>
</feature>
<dbReference type="VEuPathDB" id="FungiDB:DD237_001949"/>
<dbReference type="EMBL" id="QKXF01000094">
    <property type="protein sequence ID" value="RQM17535.1"/>
    <property type="molecule type" value="Genomic_DNA"/>
</dbReference>
<name>A0A3M6VMC3_9STRA</name>
<organism evidence="2 4">
    <name type="scientific">Peronospora effusa</name>
    <dbReference type="NCBI Taxonomy" id="542832"/>
    <lineage>
        <taxon>Eukaryota</taxon>
        <taxon>Sar</taxon>
        <taxon>Stramenopiles</taxon>
        <taxon>Oomycota</taxon>
        <taxon>Peronosporomycetes</taxon>
        <taxon>Peronosporales</taxon>
        <taxon>Peronosporaceae</taxon>
        <taxon>Peronospora</taxon>
    </lineage>
</organism>
<dbReference type="EMBL" id="QLLG01000165">
    <property type="protein sequence ID" value="RMX67472.1"/>
    <property type="molecule type" value="Genomic_DNA"/>
</dbReference>
<feature type="compositionally biased region" description="Low complexity" evidence="1">
    <location>
        <begin position="499"/>
        <end position="509"/>
    </location>
</feature>
<accession>A0A3M6VMC3</accession>
<feature type="region of interest" description="Disordered" evidence="1">
    <location>
        <begin position="359"/>
        <end position="387"/>
    </location>
</feature>
<gene>
    <name evidence="3" type="ORF">DD237_001949</name>
    <name evidence="2" type="ORF">DD238_001268</name>
</gene>
<comment type="caution">
    <text evidence="2">The sequence shown here is derived from an EMBL/GenBank/DDBJ whole genome shotgun (WGS) entry which is preliminary data.</text>
</comment>
<reference evidence="4 5" key="1">
    <citation type="submission" date="2018-06" db="EMBL/GenBank/DDBJ databases">
        <title>Comparative genomics of downy mildews reveals potential adaptations to biotrophy.</title>
        <authorList>
            <person name="Fletcher K."/>
            <person name="Klosterman S.J."/>
            <person name="Derevnina L."/>
            <person name="Martin F."/>
            <person name="Koike S."/>
            <person name="Reyes Chin-Wo S."/>
            <person name="Mou B."/>
            <person name="Michelmore R."/>
        </authorList>
    </citation>
    <scope>NUCLEOTIDE SEQUENCE [LARGE SCALE GENOMIC DNA]</scope>
    <source>
        <strain evidence="3 5">R13</strain>
        <strain evidence="2 4">R14</strain>
    </source>
</reference>
<feature type="region of interest" description="Disordered" evidence="1">
    <location>
        <begin position="414"/>
        <end position="445"/>
    </location>
</feature>
<feature type="region of interest" description="Disordered" evidence="1">
    <location>
        <begin position="479"/>
        <end position="531"/>
    </location>
</feature>
<evidence type="ECO:0000256" key="1">
    <source>
        <dbReference type="SAM" id="MobiDB-lite"/>
    </source>
</evidence>
<feature type="region of interest" description="Disordered" evidence="1">
    <location>
        <begin position="1061"/>
        <end position="1087"/>
    </location>
</feature>
<feature type="compositionally biased region" description="Polar residues" evidence="1">
    <location>
        <begin position="912"/>
        <end position="923"/>
    </location>
</feature>
<dbReference type="Proteomes" id="UP000286097">
    <property type="component" value="Unassembled WGS sequence"/>
</dbReference>
<feature type="region of interest" description="Disordered" evidence="1">
    <location>
        <begin position="892"/>
        <end position="971"/>
    </location>
</feature>
<proteinExistence type="predicted"/>
<dbReference type="Proteomes" id="UP000282087">
    <property type="component" value="Unassembled WGS sequence"/>
</dbReference>
<evidence type="ECO:0000313" key="4">
    <source>
        <dbReference type="Proteomes" id="UP000282087"/>
    </source>
</evidence>
<feature type="region of interest" description="Disordered" evidence="1">
    <location>
        <begin position="636"/>
        <end position="672"/>
    </location>
</feature>
<feature type="region of interest" description="Disordered" evidence="1">
    <location>
        <begin position="116"/>
        <end position="141"/>
    </location>
</feature>
<evidence type="ECO:0000313" key="5">
    <source>
        <dbReference type="Proteomes" id="UP000286097"/>
    </source>
</evidence>